<dbReference type="Pfam" id="PF00970">
    <property type="entry name" value="FAD_binding_6"/>
    <property type="match status" value="1"/>
</dbReference>
<dbReference type="GO" id="GO:0050660">
    <property type="term" value="F:flavin adenine dinucleotide binding"/>
    <property type="evidence" value="ECO:0007669"/>
    <property type="project" value="InterPro"/>
</dbReference>
<dbReference type="InterPro" id="IPR008333">
    <property type="entry name" value="Cbr1-like_FAD-bd_dom"/>
</dbReference>
<dbReference type="EMBL" id="WPAF01000006">
    <property type="protein sequence ID" value="KAF0134695.1"/>
    <property type="molecule type" value="Genomic_DNA"/>
</dbReference>
<dbReference type="PROSITE" id="PS51384">
    <property type="entry name" value="FAD_FR"/>
    <property type="match status" value="1"/>
</dbReference>
<feature type="binding site" evidence="1">
    <location>
        <position position="259"/>
    </location>
    <ligand>
        <name>[2Fe-2S] cluster</name>
        <dbReference type="ChEBI" id="CHEBI:190135"/>
    </ligand>
</feature>
<dbReference type="InterPro" id="IPR050353">
    <property type="entry name" value="PyrK_electron_transfer"/>
</dbReference>
<proteinExistence type="predicted"/>
<feature type="non-terminal residue" evidence="3">
    <location>
        <position position="279"/>
    </location>
</feature>
<sequence>MGLIFIDKKKAVTMAKDKNEFIPRACETTSIKDLTADVRHFTVKFKDGKSFNYNPGQFVQVSIFGAGEAPISITSSQVAGDGLELAIRKVGILTNAIHKLKVGDEIFIRGPYGNSFDYKAVQGKNIIFVAGGIGLIPLRSLIRTVLSEKEKYGKIRLLYGAKCPIDCVYIDEIDKWTKTDGFEALLTVDSPDQGWKGNVGVVTTLFNKFDFNPAGTAAFVCGPPIMIKFVNLTLLEKNMDPGDIVTTMEMHMKCGIGKCGHCNIGHKYCCTDGPVFTYA</sequence>
<dbReference type="SUPFAM" id="SSF63380">
    <property type="entry name" value="Riboflavin synthase domain-like"/>
    <property type="match status" value="1"/>
</dbReference>
<dbReference type="Gene3D" id="2.40.30.10">
    <property type="entry name" value="Translation factors"/>
    <property type="match status" value="1"/>
</dbReference>
<keyword evidence="1" id="KW-0001">2Fe-2S</keyword>
<accession>A0A833L1U2</accession>
<dbReference type="PANTHER" id="PTHR43513:SF1">
    <property type="entry name" value="ANAEROBIC SULFITE REDUCTASE SUBUNIT B"/>
    <property type="match status" value="1"/>
</dbReference>
<dbReference type="InterPro" id="IPR001709">
    <property type="entry name" value="Flavoprot_Pyr_Nucl_cyt_Rdtase"/>
</dbReference>
<dbReference type="GO" id="GO:0006221">
    <property type="term" value="P:pyrimidine nucleotide biosynthetic process"/>
    <property type="evidence" value="ECO:0007669"/>
    <property type="project" value="InterPro"/>
</dbReference>
<dbReference type="Gene3D" id="3.40.50.80">
    <property type="entry name" value="Nucleotide-binding domain of ferredoxin-NADP reductase (FNR) module"/>
    <property type="match status" value="1"/>
</dbReference>
<evidence type="ECO:0000313" key="3">
    <source>
        <dbReference type="EMBL" id="KAF0134695.1"/>
    </source>
</evidence>
<evidence type="ECO:0000256" key="1">
    <source>
        <dbReference type="PIRSR" id="PIRSR006816-2"/>
    </source>
</evidence>
<dbReference type="InterPro" id="IPR017927">
    <property type="entry name" value="FAD-bd_FR_type"/>
</dbReference>
<dbReference type="InterPro" id="IPR001433">
    <property type="entry name" value="OxRdtase_FAD/NAD-bd"/>
</dbReference>
<comment type="cofactor">
    <cofactor evidence="1">
        <name>[2Fe-2S] cluster</name>
        <dbReference type="ChEBI" id="CHEBI:190135"/>
    </cofactor>
    <text evidence="1">Binds 1 [2Fe-2S] cluster per subunit.</text>
</comment>
<evidence type="ECO:0000259" key="2">
    <source>
        <dbReference type="PROSITE" id="PS51384"/>
    </source>
</evidence>
<dbReference type="InterPro" id="IPR017938">
    <property type="entry name" value="Riboflavin_synthase-like_b-brl"/>
</dbReference>
<dbReference type="AlphaFoldDB" id="A0A833L1U2"/>
<feature type="domain" description="FAD-binding FR-type" evidence="2">
    <location>
        <begin position="21"/>
        <end position="118"/>
    </location>
</feature>
<dbReference type="PANTHER" id="PTHR43513">
    <property type="entry name" value="DIHYDROOROTATE DEHYDROGENASE B (NAD(+)), ELECTRON TRANSFER SUBUNIT"/>
    <property type="match status" value="1"/>
</dbReference>
<comment type="caution">
    <text evidence="3">The sequence shown here is derived from an EMBL/GenBank/DDBJ whole genome shotgun (WGS) entry which is preliminary data.</text>
</comment>
<dbReference type="PIRSF" id="PIRSF006816">
    <property type="entry name" value="Cyc3_hyd_g"/>
    <property type="match status" value="1"/>
</dbReference>
<dbReference type="Proteomes" id="UP000488506">
    <property type="component" value="Unassembled WGS sequence"/>
</dbReference>
<dbReference type="InterPro" id="IPR012165">
    <property type="entry name" value="Cyt_c3_hydrogenase_gsu"/>
</dbReference>
<organism evidence="3 4">
    <name type="scientific">Candidatus Saganbacteria bacterium</name>
    <dbReference type="NCBI Taxonomy" id="2575572"/>
    <lineage>
        <taxon>Bacteria</taxon>
        <taxon>Bacillati</taxon>
        <taxon>Saganbacteria</taxon>
    </lineage>
</organism>
<dbReference type="Pfam" id="PF00175">
    <property type="entry name" value="NAD_binding_1"/>
    <property type="match status" value="1"/>
</dbReference>
<protein>
    <submittedName>
        <fullName evidence="3">Oxidoreductase FAD/NAD(P)-binding domain-containing protein</fullName>
    </submittedName>
</protein>
<feature type="binding site" evidence="1">
    <location>
        <position position="262"/>
    </location>
    <ligand>
        <name>[2Fe-2S] cluster</name>
        <dbReference type="ChEBI" id="CHEBI:190135"/>
    </ligand>
</feature>
<keyword evidence="1" id="KW-0408">Iron</keyword>
<dbReference type="SUPFAM" id="SSF52343">
    <property type="entry name" value="Ferredoxin reductase-like, C-terminal NADP-linked domain"/>
    <property type="match status" value="1"/>
</dbReference>
<dbReference type="PRINTS" id="PR00371">
    <property type="entry name" value="FPNCR"/>
</dbReference>
<dbReference type="CDD" id="cd06221">
    <property type="entry name" value="sulfite_reductase_like"/>
    <property type="match status" value="1"/>
</dbReference>
<dbReference type="GO" id="GO:0016491">
    <property type="term" value="F:oxidoreductase activity"/>
    <property type="evidence" value="ECO:0007669"/>
    <property type="project" value="InterPro"/>
</dbReference>
<feature type="binding site" evidence="1">
    <location>
        <position position="270"/>
    </location>
    <ligand>
        <name>[2Fe-2S] cluster</name>
        <dbReference type="ChEBI" id="CHEBI:190135"/>
    </ligand>
</feature>
<keyword evidence="1" id="KW-0479">Metal-binding</keyword>
<dbReference type="InterPro" id="IPR039261">
    <property type="entry name" value="FNR_nucleotide-bd"/>
</dbReference>
<reference evidence="3 4" key="1">
    <citation type="submission" date="2019-12" db="EMBL/GenBank/DDBJ databases">
        <authorList>
            <person name="Wolfe R."/>
            <person name="Danczak R."/>
            <person name="Wilkins M."/>
        </authorList>
    </citation>
    <scope>NUCLEOTIDE SEQUENCE [LARGE SCALE GENOMIC DNA]</scope>
    <source>
        <strain evidence="3">X2_MaxBin.013</strain>
    </source>
</reference>
<keyword evidence="1" id="KW-0411">Iron-sulfur</keyword>
<gene>
    <name evidence="3" type="ORF">FD145_526</name>
</gene>
<evidence type="ECO:0000313" key="4">
    <source>
        <dbReference type="Proteomes" id="UP000488506"/>
    </source>
</evidence>
<dbReference type="PRINTS" id="PR00410">
    <property type="entry name" value="PHEHYDRXLASE"/>
</dbReference>
<name>A0A833L1U2_UNCSA</name>
<dbReference type="GO" id="GO:0051537">
    <property type="term" value="F:2 iron, 2 sulfur cluster binding"/>
    <property type="evidence" value="ECO:0007669"/>
    <property type="project" value="UniProtKB-KW"/>
</dbReference>
<dbReference type="GO" id="GO:0046872">
    <property type="term" value="F:metal ion binding"/>
    <property type="evidence" value="ECO:0007669"/>
    <property type="project" value="UniProtKB-KW"/>
</dbReference>
<feature type="binding site" evidence="1">
    <location>
        <position position="254"/>
    </location>
    <ligand>
        <name>[2Fe-2S] cluster</name>
        <dbReference type="ChEBI" id="CHEBI:190135"/>
    </ligand>
</feature>
<dbReference type="InterPro" id="IPR019480">
    <property type="entry name" value="Dihydroorotate_DH_Fe-S-bd"/>
</dbReference>
<dbReference type="Pfam" id="PF10418">
    <property type="entry name" value="DHODB_Fe-S_bind"/>
    <property type="match status" value="1"/>
</dbReference>